<reference evidence="2 3" key="1">
    <citation type="submission" date="2014-09" db="EMBL/GenBank/DDBJ databases">
        <title>Using Illumina technology Improving SMRT sequencing Genome Assembly by RASTools.</title>
        <authorList>
            <person name="Zhou Y."/>
            <person name="Ma T."/>
            <person name="Liu T."/>
        </authorList>
    </citation>
    <scope>NUCLEOTIDE SEQUENCE [LARGE SCALE GENOMIC DNA]</scope>
    <source>
        <strain evidence="2 3">ATCC 55669</strain>
    </source>
</reference>
<dbReference type="PANTHER" id="PTHR42850:SF4">
    <property type="entry name" value="ZINC-DEPENDENT ENDOPOLYPHOSPHATASE"/>
    <property type="match status" value="1"/>
</dbReference>
<dbReference type="EMBL" id="CP009571">
    <property type="protein sequence ID" value="AIT05338.1"/>
    <property type="molecule type" value="Genomic_DNA"/>
</dbReference>
<organism evidence="2 3">
    <name type="scientific">Sphingomonas taxi</name>
    <dbReference type="NCBI Taxonomy" id="1549858"/>
    <lineage>
        <taxon>Bacteria</taxon>
        <taxon>Pseudomonadati</taxon>
        <taxon>Pseudomonadota</taxon>
        <taxon>Alphaproteobacteria</taxon>
        <taxon>Sphingomonadales</taxon>
        <taxon>Sphingomonadaceae</taxon>
        <taxon>Sphingomonas</taxon>
    </lineage>
</organism>
<dbReference type="Proteomes" id="UP000033200">
    <property type="component" value="Chromosome"/>
</dbReference>
<dbReference type="Pfam" id="PF00149">
    <property type="entry name" value="Metallophos"/>
    <property type="match status" value="1"/>
</dbReference>
<dbReference type="CDD" id="cd00144">
    <property type="entry name" value="MPP_PPP_family"/>
    <property type="match status" value="1"/>
</dbReference>
<gene>
    <name evidence="2" type="ORF">MC45_01745</name>
</gene>
<dbReference type="RefSeq" id="WP_038658756.1">
    <property type="nucleotide sequence ID" value="NZ_CP009571.1"/>
</dbReference>
<dbReference type="AlphaFoldDB" id="A0A097ECS1"/>
<accession>A0A097ECS1</accession>
<sequence>MLKKLLNARRSTATPLTAIPEGERVYAIGDVHGCADLLDQLLARIDADDRARDPARTTIVFLGDLVDRGPASAAVIERLRLLAAERPDTRFLLGNHEEVFLESLKGEPKALRMFCRIGGRETIMSYGLDAADYDRMDYEELHAAMRVRVPAEHQAFLESFEDMVTIGDYAFVHAGVRPGTDLAAQRGADLRWIRNPFLDHDRALDKMVVHGHTISAGLDEQVHRIGVDTGAYETGVLTALGLEGTARWTVQATRAG</sequence>
<feature type="domain" description="Calcineurin-like phosphoesterase" evidence="1">
    <location>
        <begin position="24"/>
        <end position="213"/>
    </location>
</feature>
<dbReference type="InterPro" id="IPR050126">
    <property type="entry name" value="Ap4A_hydrolase"/>
</dbReference>
<keyword evidence="3" id="KW-1185">Reference proteome</keyword>
<dbReference type="GO" id="GO:0008803">
    <property type="term" value="F:bis(5'-nucleosyl)-tetraphosphatase (symmetrical) activity"/>
    <property type="evidence" value="ECO:0007669"/>
    <property type="project" value="TreeGrafter"/>
</dbReference>
<evidence type="ECO:0000313" key="3">
    <source>
        <dbReference type="Proteomes" id="UP000033200"/>
    </source>
</evidence>
<dbReference type="SUPFAM" id="SSF56300">
    <property type="entry name" value="Metallo-dependent phosphatases"/>
    <property type="match status" value="1"/>
</dbReference>
<dbReference type="PANTHER" id="PTHR42850">
    <property type="entry name" value="METALLOPHOSPHOESTERASE"/>
    <property type="match status" value="1"/>
</dbReference>
<dbReference type="HOGENOM" id="CLU_023125_4_1_5"/>
<dbReference type="KEGG" id="stax:MC45_01745"/>
<evidence type="ECO:0000259" key="1">
    <source>
        <dbReference type="Pfam" id="PF00149"/>
    </source>
</evidence>
<protein>
    <submittedName>
        <fullName evidence="2">Serine/threonine protein phosphatase</fullName>
    </submittedName>
</protein>
<dbReference type="InterPro" id="IPR029052">
    <property type="entry name" value="Metallo-depent_PP-like"/>
</dbReference>
<dbReference type="eggNOG" id="COG0639">
    <property type="taxonomic scope" value="Bacteria"/>
</dbReference>
<proteinExistence type="predicted"/>
<dbReference type="STRING" id="1549858.MC45_01745"/>
<dbReference type="GO" id="GO:0110154">
    <property type="term" value="P:RNA decapping"/>
    <property type="evidence" value="ECO:0007669"/>
    <property type="project" value="TreeGrafter"/>
</dbReference>
<dbReference type="Gene3D" id="3.60.21.10">
    <property type="match status" value="1"/>
</dbReference>
<evidence type="ECO:0000313" key="2">
    <source>
        <dbReference type="EMBL" id="AIT05338.1"/>
    </source>
</evidence>
<dbReference type="InterPro" id="IPR004843">
    <property type="entry name" value="Calcineurin-like_PHP"/>
</dbReference>
<dbReference type="GO" id="GO:0005737">
    <property type="term" value="C:cytoplasm"/>
    <property type="evidence" value="ECO:0007669"/>
    <property type="project" value="TreeGrafter"/>
</dbReference>
<dbReference type="GO" id="GO:0016791">
    <property type="term" value="F:phosphatase activity"/>
    <property type="evidence" value="ECO:0007669"/>
    <property type="project" value="TreeGrafter"/>
</dbReference>
<name>A0A097ECS1_9SPHN</name>